<keyword evidence="2 5" id="KW-0238">DNA-binding</keyword>
<keyword evidence="3" id="KW-0804">Transcription</keyword>
<dbReference type="Pfam" id="PF00486">
    <property type="entry name" value="Trans_reg_C"/>
    <property type="match status" value="1"/>
</dbReference>
<dbReference type="InterPro" id="IPR001867">
    <property type="entry name" value="OmpR/PhoB-type_DNA-bd"/>
</dbReference>
<organism evidence="8 9">
    <name type="scientific">Hylemonella gracilis</name>
    <dbReference type="NCBI Taxonomy" id="80880"/>
    <lineage>
        <taxon>Bacteria</taxon>
        <taxon>Pseudomonadati</taxon>
        <taxon>Pseudomonadota</taxon>
        <taxon>Betaproteobacteria</taxon>
        <taxon>Burkholderiales</taxon>
        <taxon>Comamonadaceae</taxon>
        <taxon>Hylemonella</taxon>
    </lineage>
</organism>
<dbReference type="AlphaFoldDB" id="A0A4P6UJT3"/>
<dbReference type="PROSITE" id="PS51755">
    <property type="entry name" value="OMPR_PHOB"/>
    <property type="match status" value="1"/>
</dbReference>
<dbReference type="GO" id="GO:0000976">
    <property type="term" value="F:transcription cis-regulatory region binding"/>
    <property type="evidence" value="ECO:0007669"/>
    <property type="project" value="TreeGrafter"/>
</dbReference>
<evidence type="ECO:0000313" key="8">
    <source>
        <dbReference type="EMBL" id="QBK05628.1"/>
    </source>
</evidence>
<sequence length="221" mass="24315">MRLLLIEDDPMIGRAMRQGLGDAGFAVDWVESGRAAELALANGVYDLALLDLGLPDTDGIHLLRALRAQHSELAKLPVLIATARDAVADRITGLNAGADDYVLKPFDLDELIARVRALLRRRGGGASPLLECGNLALDTVRREVRLDQQPIALSPREFALLEALMQRPGAVLSREQLEDTIYGWEQEVGSNAIEVHLHHLRRKLGVDRIRNVRGVGYKVIP</sequence>
<dbReference type="GO" id="GO:0006355">
    <property type="term" value="P:regulation of DNA-templated transcription"/>
    <property type="evidence" value="ECO:0007669"/>
    <property type="project" value="InterPro"/>
</dbReference>
<dbReference type="PANTHER" id="PTHR48111:SF67">
    <property type="entry name" value="TRANSCRIPTIONAL REGULATORY PROTEIN TCTD"/>
    <property type="match status" value="1"/>
</dbReference>
<evidence type="ECO:0000256" key="4">
    <source>
        <dbReference type="PROSITE-ProRule" id="PRU00169"/>
    </source>
</evidence>
<dbReference type="SMART" id="SM00862">
    <property type="entry name" value="Trans_reg_C"/>
    <property type="match status" value="1"/>
</dbReference>
<feature type="domain" description="OmpR/PhoB-type" evidence="7">
    <location>
        <begin position="127"/>
        <end position="221"/>
    </location>
</feature>
<dbReference type="KEGG" id="hgr:DW355_13625"/>
<dbReference type="InterPro" id="IPR011006">
    <property type="entry name" value="CheY-like_superfamily"/>
</dbReference>
<dbReference type="CDD" id="cd17624">
    <property type="entry name" value="REC_OmpR_PmrA-like"/>
    <property type="match status" value="1"/>
</dbReference>
<dbReference type="PANTHER" id="PTHR48111">
    <property type="entry name" value="REGULATOR OF RPOS"/>
    <property type="match status" value="1"/>
</dbReference>
<dbReference type="Gene3D" id="1.10.10.10">
    <property type="entry name" value="Winged helix-like DNA-binding domain superfamily/Winged helix DNA-binding domain"/>
    <property type="match status" value="1"/>
</dbReference>
<evidence type="ECO:0000313" key="9">
    <source>
        <dbReference type="Proteomes" id="UP000292939"/>
    </source>
</evidence>
<dbReference type="SUPFAM" id="SSF52172">
    <property type="entry name" value="CheY-like"/>
    <property type="match status" value="1"/>
</dbReference>
<feature type="DNA-binding region" description="OmpR/PhoB-type" evidence="5">
    <location>
        <begin position="127"/>
        <end position="221"/>
    </location>
</feature>
<evidence type="ECO:0000256" key="2">
    <source>
        <dbReference type="ARBA" id="ARBA00023125"/>
    </source>
</evidence>
<gene>
    <name evidence="8" type="ORF">DW355_13625</name>
</gene>
<evidence type="ECO:0000256" key="1">
    <source>
        <dbReference type="ARBA" id="ARBA00023015"/>
    </source>
</evidence>
<evidence type="ECO:0000256" key="5">
    <source>
        <dbReference type="PROSITE-ProRule" id="PRU01091"/>
    </source>
</evidence>
<accession>A0A4P6UJT3</accession>
<feature type="modified residue" description="4-aspartylphosphate" evidence="4">
    <location>
        <position position="51"/>
    </location>
</feature>
<keyword evidence="4" id="KW-0597">Phosphoprotein</keyword>
<reference evidence="8 9" key="1">
    <citation type="submission" date="2018-07" db="EMBL/GenBank/DDBJ databases">
        <title>Exploring interactions and the metabolic potential of the ultra-small soil bacteria Hylemonella gracilis.</title>
        <authorList>
            <person name="Tyc O."/>
            <person name="Kulkarni P."/>
            <person name="Gawehns F."/>
            <person name="Hundscheid M."/>
            <person name="Zweers H."/>
            <person name="Garbeva P."/>
        </authorList>
    </citation>
    <scope>NUCLEOTIDE SEQUENCE [LARGE SCALE GENOMIC DNA]</scope>
    <source>
        <strain evidence="8 9">NS1</strain>
    </source>
</reference>
<name>A0A4P6UJT3_9BURK</name>
<feature type="domain" description="Response regulatory" evidence="6">
    <location>
        <begin position="2"/>
        <end position="119"/>
    </location>
</feature>
<dbReference type="OrthoDB" id="9802426at2"/>
<dbReference type="GO" id="GO:0032993">
    <property type="term" value="C:protein-DNA complex"/>
    <property type="evidence" value="ECO:0007669"/>
    <property type="project" value="TreeGrafter"/>
</dbReference>
<evidence type="ECO:0000259" key="6">
    <source>
        <dbReference type="PROSITE" id="PS50110"/>
    </source>
</evidence>
<dbReference type="SMART" id="SM00448">
    <property type="entry name" value="REC"/>
    <property type="match status" value="1"/>
</dbReference>
<dbReference type="RefSeq" id="WP_131280847.1">
    <property type="nucleotide sequence ID" value="NZ_CP031395.1"/>
</dbReference>
<dbReference type="InterPro" id="IPR001789">
    <property type="entry name" value="Sig_transdc_resp-reg_receiver"/>
</dbReference>
<evidence type="ECO:0000256" key="3">
    <source>
        <dbReference type="ARBA" id="ARBA00023163"/>
    </source>
</evidence>
<dbReference type="CDD" id="cd00383">
    <property type="entry name" value="trans_reg_C"/>
    <property type="match status" value="1"/>
</dbReference>
<dbReference type="Gene3D" id="6.10.250.690">
    <property type="match status" value="1"/>
</dbReference>
<keyword evidence="1" id="KW-0805">Transcription regulation</keyword>
<protein>
    <submittedName>
        <fullName evidence="8">Response regulator</fullName>
    </submittedName>
</protein>
<dbReference type="InterPro" id="IPR039420">
    <property type="entry name" value="WalR-like"/>
</dbReference>
<dbReference type="Gene3D" id="3.40.50.2300">
    <property type="match status" value="1"/>
</dbReference>
<dbReference type="PROSITE" id="PS50110">
    <property type="entry name" value="RESPONSE_REGULATORY"/>
    <property type="match status" value="1"/>
</dbReference>
<dbReference type="Proteomes" id="UP000292939">
    <property type="component" value="Chromosome"/>
</dbReference>
<dbReference type="GO" id="GO:0000156">
    <property type="term" value="F:phosphorelay response regulator activity"/>
    <property type="evidence" value="ECO:0007669"/>
    <property type="project" value="TreeGrafter"/>
</dbReference>
<dbReference type="InterPro" id="IPR036388">
    <property type="entry name" value="WH-like_DNA-bd_sf"/>
</dbReference>
<proteinExistence type="predicted"/>
<dbReference type="Pfam" id="PF00072">
    <property type="entry name" value="Response_reg"/>
    <property type="match status" value="1"/>
</dbReference>
<evidence type="ECO:0000259" key="7">
    <source>
        <dbReference type="PROSITE" id="PS51755"/>
    </source>
</evidence>
<dbReference type="EMBL" id="CP031395">
    <property type="protein sequence ID" value="QBK05628.1"/>
    <property type="molecule type" value="Genomic_DNA"/>
</dbReference>
<dbReference type="GO" id="GO:0005829">
    <property type="term" value="C:cytosol"/>
    <property type="evidence" value="ECO:0007669"/>
    <property type="project" value="TreeGrafter"/>
</dbReference>